<dbReference type="CDD" id="cd00502">
    <property type="entry name" value="DHQase_I"/>
    <property type="match status" value="1"/>
</dbReference>
<evidence type="ECO:0000313" key="6">
    <source>
        <dbReference type="EMBL" id="WCG22650.1"/>
    </source>
</evidence>
<keyword evidence="3" id="KW-0057">Aromatic amino acid biosynthesis</keyword>
<dbReference type="EMBL" id="CP116507">
    <property type="protein sequence ID" value="WCG22650.1"/>
    <property type="molecule type" value="Genomic_DNA"/>
</dbReference>
<keyword evidence="3" id="KW-0028">Amino-acid biosynthesis</keyword>
<evidence type="ECO:0000256" key="2">
    <source>
        <dbReference type="ARBA" id="ARBA00012060"/>
    </source>
</evidence>
<comment type="catalytic activity">
    <reaction evidence="1">
        <text>3-dehydroquinate = 3-dehydroshikimate + H2O</text>
        <dbReference type="Rhea" id="RHEA:21096"/>
        <dbReference type="ChEBI" id="CHEBI:15377"/>
        <dbReference type="ChEBI" id="CHEBI:16630"/>
        <dbReference type="ChEBI" id="CHEBI:32364"/>
        <dbReference type="EC" id="4.2.1.10"/>
    </reaction>
</comment>
<dbReference type="GO" id="GO:0046279">
    <property type="term" value="P:3,4-dihydroxybenzoate biosynthetic process"/>
    <property type="evidence" value="ECO:0007669"/>
    <property type="project" value="TreeGrafter"/>
</dbReference>
<evidence type="ECO:0000256" key="4">
    <source>
        <dbReference type="ARBA" id="ARBA00023239"/>
    </source>
</evidence>
<evidence type="ECO:0000256" key="5">
    <source>
        <dbReference type="ARBA" id="ARBA00023270"/>
    </source>
</evidence>
<accession>A0AAE9XIG6</accession>
<dbReference type="SUPFAM" id="SSF51569">
    <property type="entry name" value="Aldolase"/>
    <property type="match status" value="1"/>
</dbReference>
<dbReference type="PANTHER" id="PTHR43699:SF1">
    <property type="entry name" value="3-DEHYDROQUINATE DEHYDRATASE"/>
    <property type="match status" value="1"/>
</dbReference>
<dbReference type="GO" id="GO:0003855">
    <property type="term" value="F:3-dehydroquinate dehydratase activity"/>
    <property type="evidence" value="ECO:0007669"/>
    <property type="project" value="UniProtKB-EC"/>
</dbReference>
<dbReference type="Pfam" id="PF01487">
    <property type="entry name" value="DHquinase_I"/>
    <property type="match status" value="1"/>
</dbReference>
<dbReference type="InterPro" id="IPR001381">
    <property type="entry name" value="DHquinase_I"/>
</dbReference>
<gene>
    <name evidence="6" type="ORF">PML95_09720</name>
</gene>
<reference evidence="6" key="1">
    <citation type="submission" date="2023-01" db="EMBL/GenBank/DDBJ databases">
        <title>Oxazolidinone resistance genes in florfenicol resistant enterococci from beef cattle and veal calves at slaughter.</title>
        <authorList>
            <person name="Biggel M."/>
        </authorList>
    </citation>
    <scope>NUCLEOTIDE SEQUENCE</scope>
    <source>
        <strain evidence="6">K204-1</strain>
    </source>
</reference>
<evidence type="ECO:0000313" key="7">
    <source>
        <dbReference type="Proteomes" id="UP001179600"/>
    </source>
</evidence>
<keyword evidence="5" id="KW-0704">Schiff base</keyword>
<evidence type="ECO:0000256" key="1">
    <source>
        <dbReference type="ARBA" id="ARBA00001864"/>
    </source>
</evidence>
<keyword evidence="4 6" id="KW-0456">Lyase</keyword>
<dbReference type="GO" id="GO:0009073">
    <property type="term" value="P:aromatic amino acid family biosynthetic process"/>
    <property type="evidence" value="ECO:0007669"/>
    <property type="project" value="UniProtKB-KW"/>
</dbReference>
<evidence type="ECO:0000256" key="3">
    <source>
        <dbReference type="ARBA" id="ARBA00023141"/>
    </source>
</evidence>
<dbReference type="EC" id="4.2.1.10" evidence="2"/>
<dbReference type="PANTHER" id="PTHR43699">
    <property type="entry name" value="3-DEHYDROQUINATE DEHYDRATASE"/>
    <property type="match status" value="1"/>
</dbReference>
<dbReference type="Gene3D" id="3.20.20.70">
    <property type="entry name" value="Aldolase class I"/>
    <property type="match status" value="1"/>
</dbReference>
<dbReference type="InterPro" id="IPR013785">
    <property type="entry name" value="Aldolase_TIM"/>
</dbReference>
<dbReference type="RefSeq" id="WP_272163316.1">
    <property type="nucleotide sequence ID" value="NZ_CP116507.1"/>
</dbReference>
<organism evidence="6 7">
    <name type="scientific">Vagococcus lutrae</name>
    <dbReference type="NCBI Taxonomy" id="81947"/>
    <lineage>
        <taxon>Bacteria</taxon>
        <taxon>Bacillati</taxon>
        <taxon>Bacillota</taxon>
        <taxon>Bacilli</taxon>
        <taxon>Lactobacillales</taxon>
        <taxon>Enterococcaceae</taxon>
        <taxon>Vagococcus</taxon>
    </lineage>
</organism>
<dbReference type="InterPro" id="IPR050146">
    <property type="entry name" value="Type-I_3-dehydroquinase"/>
</dbReference>
<protein>
    <recommendedName>
        <fullName evidence="2">3-dehydroquinate dehydratase</fullName>
        <ecNumber evidence="2">4.2.1.10</ecNumber>
    </recommendedName>
</protein>
<sequence length="245" mass="27838">MENHELVGKICVPLIASDESALFSMIDEAIMSGADILEWRVDYYPFQALEEIDRLLTLIQMKIGTVPLIVTYRSVAEGGKGTACLDEYCYFCDRVVLHPTVTYLDVEWTKWKIVAKNSSIHNYLGKIILSKHDWTVGVEERPIQKTIQVMQRVQPAIIKVAVTPKDANEGEVLERMRKAYVFPNKTSSSALLLIGMGEWGRNLRISGHRWGNPWTFASLSNHEASAPGQLTVRELQELWRKGEDF</sequence>
<name>A0AAE9XIG6_9ENTE</name>
<proteinExistence type="predicted"/>
<dbReference type="Proteomes" id="UP001179600">
    <property type="component" value="Chromosome"/>
</dbReference>
<dbReference type="AlphaFoldDB" id="A0AAE9XIG6"/>